<organism evidence="1 2">
    <name type="scientific">Microbacterium paludicola</name>
    <dbReference type="NCBI Taxonomy" id="300019"/>
    <lineage>
        <taxon>Bacteria</taxon>
        <taxon>Bacillati</taxon>
        <taxon>Actinomycetota</taxon>
        <taxon>Actinomycetes</taxon>
        <taxon>Micrococcales</taxon>
        <taxon>Microbacteriaceae</taxon>
        <taxon>Microbacterium</taxon>
    </lineage>
</organism>
<name>A0A4Y9FQI5_9MICO</name>
<dbReference type="AlphaFoldDB" id="A0A4Y9FQI5"/>
<keyword evidence="2" id="KW-1185">Reference proteome</keyword>
<dbReference type="OrthoDB" id="5061625at2"/>
<dbReference type="RefSeq" id="WP_135115468.1">
    <property type="nucleotide sequence ID" value="NZ_JADGLL010000053.1"/>
</dbReference>
<dbReference type="EMBL" id="SPQB01000053">
    <property type="protein sequence ID" value="TFU30780.1"/>
    <property type="molecule type" value="Genomic_DNA"/>
</dbReference>
<accession>A0A4Y9FQI5</accession>
<evidence type="ECO:0008006" key="3">
    <source>
        <dbReference type="Google" id="ProtNLM"/>
    </source>
</evidence>
<evidence type="ECO:0000313" key="2">
    <source>
        <dbReference type="Proteomes" id="UP000298358"/>
    </source>
</evidence>
<proteinExistence type="predicted"/>
<gene>
    <name evidence="1" type="ORF">E4U02_14175</name>
</gene>
<reference evidence="1 2" key="1">
    <citation type="submission" date="2019-03" db="EMBL/GenBank/DDBJ databases">
        <title>Diversity of the mouse oral microbiome.</title>
        <authorList>
            <person name="Joseph S."/>
            <person name="Aduse-Opoku J."/>
            <person name="Curtis M."/>
            <person name="Wade W."/>
            <person name="Hashim A."/>
        </authorList>
    </citation>
    <scope>NUCLEOTIDE SEQUENCE [LARGE SCALE GENOMIC DNA]</scope>
    <source>
        <strain evidence="1 2">P1012</strain>
    </source>
</reference>
<dbReference type="SUPFAM" id="SSF53756">
    <property type="entry name" value="UDP-Glycosyltransferase/glycogen phosphorylase"/>
    <property type="match status" value="1"/>
</dbReference>
<sequence length="382" mass="42045">MVPESLRPYVPSRERDALGGLVVTRSPNEERALAPIVGATPELRQASGSRVAGLSSRDDAVEAVKRRIDAFLARHDRPELRASWRHAANATQHELRRLETVDLSGHRFVLLARQTHPLLRALILRAEQQGVPVVYVPHSPLTDFQVDLPVSHAALRGNAEREWVASRTGADPRRIAVVGNPSTDITHLAAPPPAQSLLPGVFAVSPDPEPALRRMFELMTKAGLDDVLVAPHPRSDIAMLERLLPPRWALHRNELTVELLRRGPRWVIQSSSGVAWESAVLGIPTADVRIDDHPPAYPFLSDERVFPALRTPDDVRAFVANAEHTDRERLVTLARRWCATDGEASIRRVTALLAGPLEPAPRIVDAWAPGGVLHRSSALAEL</sequence>
<protein>
    <recommendedName>
        <fullName evidence="3">Glycosyltransferase family 1 protein</fullName>
    </recommendedName>
</protein>
<evidence type="ECO:0000313" key="1">
    <source>
        <dbReference type="EMBL" id="TFU30780.1"/>
    </source>
</evidence>
<comment type="caution">
    <text evidence="1">The sequence shown here is derived from an EMBL/GenBank/DDBJ whole genome shotgun (WGS) entry which is preliminary data.</text>
</comment>
<dbReference type="Proteomes" id="UP000298358">
    <property type="component" value="Unassembled WGS sequence"/>
</dbReference>